<dbReference type="Proteomes" id="UP000075243">
    <property type="component" value="Unassembled WGS sequence"/>
</dbReference>
<keyword evidence="3" id="KW-1185">Reference proteome</keyword>
<reference evidence="2" key="1">
    <citation type="journal article" date="2012" name="Nat. Biotechnol.">
        <title>Draft genome sequence of pigeonpea (Cajanus cajan), an orphan legume crop of resource-poor farmers.</title>
        <authorList>
            <person name="Varshney R.K."/>
            <person name="Chen W."/>
            <person name="Li Y."/>
            <person name="Bharti A.K."/>
            <person name="Saxena R.K."/>
            <person name="Schlueter J.A."/>
            <person name="Donoghue M.T."/>
            <person name="Azam S."/>
            <person name="Fan G."/>
            <person name="Whaley A.M."/>
            <person name="Farmer A.D."/>
            <person name="Sheridan J."/>
            <person name="Iwata A."/>
            <person name="Tuteja R."/>
            <person name="Penmetsa R.V."/>
            <person name="Wu W."/>
            <person name="Upadhyaya H.D."/>
            <person name="Yang S.P."/>
            <person name="Shah T."/>
            <person name="Saxena K.B."/>
            <person name="Michael T."/>
            <person name="McCombie W.R."/>
            <person name="Yang B."/>
            <person name="Zhang G."/>
            <person name="Yang H."/>
            <person name="Wang J."/>
            <person name="Spillane C."/>
            <person name="Cook D.R."/>
            <person name="May G.D."/>
            <person name="Xu X."/>
            <person name="Jackson S.A."/>
        </authorList>
    </citation>
    <scope>NUCLEOTIDE SEQUENCE [LARGE SCALE GENOMIC DNA]</scope>
</reference>
<evidence type="ECO:0000313" key="3">
    <source>
        <dbReference type="Proteomes" id="UP000075243"/>
    </source>
</evidence>
<evidence type="ECO:0000259" key="1">
    <source>
        <dbReference type="Pfam" id="PF13960"/>
    </source>
</evidence>
<dbReference type="EMBL" id="KQ484278">
    <property type="protein sequence ID" value="KYP36031.1"/>
    <property type="molecule type" value="Genomic_DNA"/>
</dbReference>
<dbReference type="InterPro" id="IPR025452">
    <property type="entry name" value="DUF4218"/>
</dbReference>
<dbReference type="Gramene" id="C.cajan_42026.t">
    <property type="protein sequence ID" value="C.cajan_42026.t"/>
    <property type="gene ID" value="C.cajan_42026"/>
</dbReference>
<dbReference type="InterPro" id="IPR004242">
    <property type="entry name" value="Transposase_21"/>
</dbReference>
<accession>A0A151R0B8</accession>
<dbReference type="PANTHER" id="PTHR10775">
    <property type="entry name" value="OS08G0208400 PROTEIN"/>
    <property type="match status" value="1"/>
</dbReference>
<sequence>MPEYFIWTDHGEGVQNISRNVDDASSSGIHVTESETFNTMHEMLRDAVRQHGSFEIPETNFEEPPNEATRQFYNLLMESNEPLFEGSSESKLSICVRLLACKSNWNVLDQCVDFITKMLLDIAPMNTTLPKNYYDAKRLVSKLGLTARKIDCCRQGCMLFYDNEYGKNDGALACCKFCDMPRYRDRNIGANTNKLVPVKTMFYLPIIPRLQRLFASMQTAGHMCWHHEFKNSSGVLRHPSDGEAWKHFNRVHADFAVDPRNVRLGLCSDGFNPFYQSTIPYSCWPVILTPYNLPPEMCMTKPFMFLTCLIPGPRNPKAGIDVFLEPLVDDLKKLWTGVETYDISKKKNFNMRASLMWTINDFPAYGMLSGWGTQGKLACPHCMEYSKAFTLENGGKNCWFDSHRRFLPHDHTFRKNKKAFLKGKVETDGPPPTMTPDLVWGRVMDLPMATENPRLPKLRGYGEFHNWRKKSIFWNLPYWKDNLLRHNLDVMHIEKNFFDNILNTIMNVSGKTKDNEKARMDLTLYCSRPDLELKPLANGKMFKPKANYSLTIDEAKSVCRWIKELRVPDGYSSNLARCADVEKGRMHGMKSHDCHVFMECLLPIAFSTLPMHVLNPLIEISHFFKDLCSTTLRYDDLVKMEENIPLILCKLERVFPPAFFDSMEHLPIHLAYEARLGGPVQYRWMYPFERFMGNSKRSIKNKARVEGSICAAYIHRETTHFCSHYFKNYMLSSRSSRNEVGIESQSCLPSLSIFNQPSRPSGKPSNHWLTQREWDSAHVHVLINCTEVKPYLE</sequence>
<feature type="domain" description="DUF4218" evidence="1">
    <location>
        <begin position="627"/>
        <end position="730"/>
    </location>
</feature>
<dbReference type="PANTHER" id="PTHR10775:SF193">
    <property type="entry name" value="DUF4216 DOMAIN-CONTAINING PROTEIN"/>
    <property type="match status" value="1"/>
</dbReference>
<dbReference type="Pfam" id="PF02992">
    <property type="entry name" value="Transposase_21"/>
    <property type="match status" value="1"/>
</dbReference>
<proteinExistence type="predicted"/>
<organism evidence="2 3">
    <name type="scientific">Cajanus cajan</name>
    <name type="common">Pigeon pea</name>
    <name type="synonym">Cajanus indicus</name>
    <dbReference type="NCBI Taxonomy" id="3821"/>
    <lineage>
        <taxon>Eukaryota</taxon>
        <taxon>Viridiplantae</taxon>
        <taxon>Streptophyta</taxon>
        <taxon>Embryophyta</taxon>
        <taxon>Tracheophyta</taxon>
        <taxon>Spermatophyta</taxon>
        <taxon>Magnoliopsida</taxon>
        <taxon>eudicotyledons</taxon>
        <taxon>Gunneridae</taxon>
        <taxon>Pentapetalae</taxon>
        <taxon>rosids</taxon>
        <taxon>fabids</taxon>
        <taxon>Fabales</taxon>
        <taxon>Fabaceae</taxon>
        <taxon>Papilionoideae</taxon>
        <taxon>50 kb inversion clade</taxon>
        <taxon>NPAAA clade</taxon>
        <taxon>indigoferoid/millettioid clade</taxon>
        <taxon>Phaseoleae</taxon>
        <taxon>Cajanus</taxon>
    </lineage>
</organism>
<dbReference type="OMA" id="PMATENP"/>
<protein>
    <recommendedName>
        <fullName evidence="1">DUF4218 domain-containing protein</fullName>
    </recommendedName>
</protein>
<name>A0A151R0B8_CAJCA</name>
<dbReference type="Pfam" id="PF13960">
    <property type="entry name" value="DUF4218"/>
    <property type="match status" value="1"/>
</dbReference>
<dbReference type="AlphaFoldDB" id="A0A151R0B8"/>
<evidence type="ECO:0000313" key="2">
    <source>
        <dbReference type="EMBL" id="KYP36031.1"/>
    </source>
</evidence>
<gene>
    <name evidence="2" type="ORF">KK1_042873</name>
</gene>